<organism evidence="4 5">
    <name type="scientific">Bacillus amyloliquefaciens (strain Y2)</name>
    <name type="common">Bacillus amyloliquefaciens subsp. plantarum (strain B9601-Y2)</name>
    <dbReference type="NCBI Taxonomy" id="1155777"/>
    <lineage>
        <taxon>Bacteria</taxon>
        <taxon>Bacillati</taxon>
        <taxon>Bacillota</taxon>
        <taxon>Bacilli</taxon>
        <taxon>Bacillales</taxon>
        <taxon>Bacillaceae</taxon>
        <taxon>Bacillus</taxon>
        <taxon>Bacillus amyloliquefaciens group</taxon>
    </lineage>
</organism>
<dbReference type="GO" id="GO:0019698">
    <property type="term" value="P:D-galacturonate catabolic process"/>
    <property type="evidence" value="ECO:0007669"/>
    <property type="project" value="TreeGrafter"/>
</dbReference>
<evidence type="ECO:0000256" key="1">
    <source>
        <dbReference type="ARBA" id="ARBA00010986"/>
    </source>
</evidence>
<reference evidence="4 5" key="1">
    <citation type="journal article" date="2012" name="J. Biotechnol.">
        <title>Genome sequence of the plant growth promoting strain Bacillus amyloliquefaciens subsp. plantarum B9601-Y2 and expression of mersacidin and other secondary metabolites.</title>
        <authorList>
            <person name="He P."/>
            <person name="Hao K."/>
            <person name="Blom J."/>
            <person name="Ruckert C."/>
            <person name="Vater J."/>
            <person name="Mao Z."/>
            <person name="Wu Y."/>
            <person name="Hou M."/>
            <person name="He P."/>
            <person name="He Y."/>
            <person name="Borriss R."/>
        </authorList>
    </citation>
    <scope>NUCLEOTIDE SEQUENCE [LARGE SCALE GENOMIC DNA]</scope>
    <source>
        <strain evidence="4">Y2</strain>
    </source>
</reference>
<evidence type="ECO:0000259" key="3">
    <source>
        <dbReference type="SMART" id="SM00858"/>
    </source>
</evidence>
<dbReference type="Pfam" id="PF04295">
    <property type="entry name" value="GD_AH_second"/>
    <property type="match status" value="1"/>
</dbReference>
<dbReference type="InterPro" id="IPR044144">
    <property type="entry name" value="SAF_UxaA/GarD"/>
</dbReference>
<feature type="domain" description="SAF" evidence="3">
    <location>
        <begin position="20"/>
        <end position="91"/>
    </location>
</feature>
<dbReference type="CDD" id="cd11613">
    <property type="entry name" value="SAF_AH_GD"/>
    <property type="match status" value="1"/>
</dbReference>
<evidence type="ECO:0000313" key="5">
    <source>
        <dbReference type="Proteomes" id="UP000002878"/>
    </source>
</evidence>
<dbReference type="InterPro" id="IPR052172">
    <property type="entry name" value="UxaA_altronate/galactarate_dh"/>
</dbReference>
<dbReference type="EMBL" id="CP003332">
    <property type="protein sequence ID" value="AFJ61344.1"/>
    <property type="molecule type" value="Genomic_DNA"/>
</dbReference>
<dbReference type="Proteomes" id="UP000002878">
    <property type="component" value="Chromosome"/>
</dbReference>
<keyword evidence="2 4" id="KW-0456">Lyase</keyword>
<dbReference type="PATRIC" id="fig|1126211.3.peg.1252"/>
<dbReference type="PANTHER" id="PTHR30536">
    <property type="entry name" value="ALTRONATE/GALACTARATE DEHYDRATASE"/>
    <property type="match status" value="1"/>
</dbReference>
<dbReference type="PANTHER" id="PTHR30536:SF5">
    <property type="entry name" value="ALTRONATE DEHYDRATASE"/>
    <property type="match status" value="1"/>
</dbReference>
<dbReference type="InterPro" id="IPR048332">
    <property type="entry name" value="GD_AH_C"/>
</dbReference>
<dbReference type="Pfam" id="PF20629">
    <property type="entry name" value="GD_AH_C"/>
    <property type="match status" value="1"/>
</dbReference>
<dbReference type="EC" id="4.2.1.42" evidence="4"/>
<name>I2C3X0_BACAY</name>
<evidence type="ECO:0000256" key="2">
    <source>
        <dbReference type="ARBA" id="ARBA00023239"/>
    </source>
</evidence>
<dbReference type="KEGG" id="bqy:MUS_1324"/>
<accession>I2C3X0</accession>
<dbReference type="Gene3D" id="2.30.130.110">
    <property type="match status" value="1"/>
</dbReference>
<dbReference type="GO" id="GO:0008867">
    <property type="term" value="F:galactarate dehydratase activity"/>
    <property type="evidence" value="ECO:0007669"/>
    <property type="project" value="UniProtKB-EC"/>
</dbReference>
<gene>
    <name evidence="4" type="primary">uxaA</name>
    <name evidence="4" type="ORF">MUS_1324</name>
</gene>
<protein>
    <submittedName>
        <fullName evidence="4">Galactarate dehydratase</fullName>
        <ecNumber evidence="4">4.2.1.42</ecNumber>
    </submittedName>
</protein>
<comment type="similarity">
    <text evidence="1">Belongs to the UxaA family.</text>
</comment>
<dbReference type="InterPro" id="IPR013974">
    <property type="entry name" value="SAF"/>
</dbReference>
<dbReference type="InterPro" id="IPR007392">
    <property type="entry name" value="GD_AH_second"/>
</dbReference>
<dbReference type="Pfam" id="PF08666">
    <property type="entry name" value="SAF"/>
    <property type="match status" value="1"/>
</dbReference>
<dbReference type="HOGENOM" id="CLU_029189_0_0_9"/>
<proteinExistence type="inferred from homology"/>
<sequence>MLRQKGGSKMKEVIKIHKNDNVLLAMRHFNKGERLHTDGLTIEVKDPVKRGHKIALQTIEENGSIIKYGFSIGRATRRISAGEHIHTHNLQTNLSDVQEYTYSPRFEDNPFTNENRTFKGYKRENGTSGVRNELWIVPTVGCVNGVAEKILQRFVKEAKDIAPFDNVLVLKHQYGCSQLGDDHENTKQMLINAIRHPNAGGVLVLGLGCENNELAAIKETLSEVNGDRVKFLESQAVTDEIEAGTALLKEIHLAAKGDKREEIPLSELSIGLKCGGSDGFSGITANPLLGRFSDYLIAQGGSTVLTEVPEMFGAETILMQRAASEEVFHKTVRLINDFKQYFMKHEQPIYENPSPGNKEGGISTLEDKSLGCTQKAGLAPVSDVLTYGETLKTKGLTLLSAPGNDLIASSALAAAGCHIVLFTTGRGTPFGTFVPTVKVSTNTDLFQSKPHWIDYNAGRLAEDQTTEDHIVRDFIQYIIKVASGECVNNEKNDFRELAIFKSGVTL</sequence>
<dbReference type="AlphaFoldDB" id="I2C3X0"/>
<evidence type="ECO:0000313" key="4">
    <source>
        <dbReference type="EMBL" id="AFJ61344.1"/>
    </source>
</evidence>
<dbReference type="SMART" id="SM00858">
    <property type="entry name" value="SAF"/>
    <property type="match status" value="1"/>
</dbReference>